<evidence type="ECO:0000313" key="1">
    <source>
        <dbReference type="EMBL" id="TFK75693.1"/>
    </source>
</evidence>
<dbReference type="EMBL" id="ML208262">
    <property type="protein sequence ID" value="TFK75693.1"/>
    <property type="molecule type" value="Genomic_DNA"/>
</dbReference>
<evidence type="ECO:0000313" key="2">
    <source>
        <dbReference type="Proteomes" id="UP000308600"/>
    </source>
</evidence>
<accession>A0ACD3BCD1</accession>
<organism evidence="1 2">
    <name type="scientific">Pluteus cervinus</name>
    <dbReference type="NCBI Taxonomy" id="181527"/>
    <lineage>
        <taxon>Eukaryota</taxon>
        <taxon>Fungi</taxon>
        <taxon>Dikarya</taxon>
        <taxon>Basidiomycota</taxon>
        <taxon>Agaricomycotina</taxon>
        <taxon>Agaricomycetes</taxon>
        <taxon>Agaricomycetidae</taxon>
        <taxon>Agaricales</taxon>
        <taxon>Pluteineae</taxon>
        <taxon>Pluteaceae</taxon>
        <taxon>Pluteus</taxon>
    </lineage>
</organism>
<dbReference type="Proteomes" id="UP000308600">
    <property type="component" value="Unassembled WGS sequence"/>
</dbReference>
<gene>
    <name evidence="1" type="ORF">BDN72DRAFT_853312</name>
</gene>
<keyword evidence="2" id="KW-1185">Reference proteome</keyword>
<proteinExistence type="predicted"/>
<reference evidence="1 2" key="1">
    <citation type="journal article" date="2019" name="Nat. Ecol. Evol.">
        <title>Megaphylogeny resolves global patterns of mushroom evolution.</title>
        <authorList>
            <person name="Varga T."/>
            <person name="Krizsan K."/>
            <person name="Foldi C."/>
            <person name="Dima B."/>
            <person name="Sanchez-Garcia M."/>
            <person name="Sanchez-Ramirez S."/>
            <person name="Szollosi G.J."/>
            <person name="Szarkandi J.G."/>
            <person name="Papp V."/>
            <person name="Albert L."/>
            <person name="Andreopoulos W."/>
            <person name="Angelini C."/>
            <person name="Antonin V."/>
            <person name="Barry K.W."/>
            <person name="Bougher N.L."/>
            <person name="Buchanan P."/>
            <person name="Buyck B."/>
            <person name="Bense V."/>
            <person name="Catcheside P."/>
            <person name="Chovatia M."/>
            <person name="Cooper J."/>
            <person name="Damon W."/>
            <person name="Desjardin D."/>
            <person name="Finy P."/>
            <person name="Geml J."/>
            <person name="Haridas S."/>
            <person name="Hughes K."/>
            <person name="Justo A."/>
            <person name="Karasinski D."/>
            <person name="Kautmanova I."/>
            <person name="Kiss B."/>
            <person name="Kocsube S."/>
            <person name="Kotiranta H."/>
            <person name="LaButti K.M."/>
            <person name="Lechner B.E."/>
            <person name="Liimatainen K."/>
            <person name="Lipzen A."/>
            <person name="Lukacs Z."/>
            <person name="Mihaltcheva S."/>
            <person name="Morgado L.N."/>
            <person name="Niskanen T."/>
            <person name="Noordeloos M.E."/>
            <person name="Ohm R.A."/>
            <person name="Ortiz-Santana B."/>
            <person name="Ovrebo C."/>
            <person name="Racz N."/>
            <person name="Riley R."/>
            <person name="Savchenko A."/>
            <person name="Shiryaev A."/>
            <person name="Soop K."/>
            <person name="Spirin V."/>
            <person name="Szebenyi C."/>
            <person name="Tomsovsky M."/>
            <person name="Tulloss R.E."/>
            <person name="Uehling J."/>
            <person name="Grigoriev I.V."/>
            <person name="Vagvolgyi C."/>
            <person name="Papp T."/>
            <person name="Martin F.M."/>
            <person name="Miettinen O."/>
            <person name="Hibbett D.S."/>
            <person name="Nagy L.G."/>
        </authorList>
    </citation>
    <scope>NUCLEOTIDE SEQUENCE [LARGE SCALE GENOMIC DNA]</scope>
    <source>
        <strain evidence="1 2">NL-1719</strain>
    </source>
</reference>
<name>A0ACD3BCD1_9AGAR</name>
<sequence>MSLVNNLIVRLRSNRRKQNDHQRSSVHRKSPPHSRRQSRANVDYPTLLPDHDDETSFHEPFPSVSPRAYVEYYCNQSKKDEQKASTLNSSLSRHTSTSSHASPSSSSDHDYNRSLSSCHSAIPAIEHHRSRSFSVSSVFFLTRPSRRSRSLSAGRRAALNEETFNPYQYPLASVSVTGSLGTCTSTATTTSSHGASSTSTTAFPIAASPVTPVDSPMFIAPSGTRPVARRSLVNRKRPPLSMIMEDNLDPNKQESKDKLVDGFWTVSITGEKVKKRVEGEKKLQKRGRTRLHVTNSPSLANLLPNIPHSSRAGENKALYQGSNGEEALSDEESRALILPPGLSHPTNESSRTPAISPSLPIRHPARRSLSPSIPDSTITLATEKDSRPPSAWKDNFAVRRSIQIADDQQDGGDDVDDSASFMTATSQLSS</sequence>
<protein>
    <submittedName>
        <fullName evidence="1">Uncharacterized protein</fullName>
    </submittedName>
</protein>